<evidence type="ECO:0008006" key="4">
    <source>
        <dbReference type="Google" id="ProtNLM"/>
    </source>
</evidence>
<evidence type="ECO:0000313" key="2">
    <source>
        <dbReference type="EMBL" id="GMH59244.1"/>
    </source>
</evidence>
<dbReference type="PANTHER" id="PTHR34217">
    <property type="entry name" value="METAL-DEPENDENT CARBOXYPEPTIDASE"/>
    <property type="match status" value="1"/>
</dbReference>
<keyword evidence="3" id="KW-1185">Reference proteome</keyword>
<comment type="caution">
    <text evidence="2">The sequence shown here is derived from an EMBL/GenBank/DDBJ whole genome shotgun (WGS) entry which is preliminary data.</text>
</comment>
<dbReference type="AlphaFoldDB" id="A0A9W6ZZC9"/>
<accession>A0A9W6ZZC9</accession>
<protein>
    <recommendedName>
        <fullName evidence="4">Carboxypeptidase</fullName>
    </recommendedName>
</protein>
<reference evidence="3" key="1">
    <citation type="journal article" date="2023" name="Commun. Biol.">
        <title>Genome analysis of Parmales, the sister group of diatoms, reveals the evolutionary specialization of diatoms from phago-mixotrophs to photoautotrophs.</title>
        <authorList>
            <person name="Ban H."/>
            <person name="Sato S."/>
            <person name="Yoshikawa S."/>
            <person name="Yamada K."/>
            <person name="Nakamura Y."/>
            <person name="Ichinomiya M."/>
            <person name="Sato N."/>
            <person name="Blanc-Mathieu R."/>
            <person name="Endo H."/>
            <person name="Kuwata A."/>
            <person name="Ogata H."/>
        </authorList>
    </citation>
    <scope>NUCLEOTIDE SEQUENCE [LARGE SCALE GENOMIC DNA]</scope>
    <source>
        <strain evidence="3">NIES 3700</strain>
    </source>
</reference>
<dbReference type="EMBL" id="BRXW01000486">
    <property type="protein sequence ID" value="GMH59244.1"/>
    <property type="molecule type" value="Genomic_DNA"/>
</dbReference>
<gene>
    <name evidence="2" type="ORF">TrLO_g15044</name>
</gene>
<proteinExistence type="predicted"/>
<sequence length="527" mass="59894">MLSLLPRRGLTFATSSFPKSSCATRSSSSLSSYSSLVSEFSIHMQLERVASLLHWDAMVTMPQTDAHHCERGLQSAALAGVIHEKQTSKKIGELINEVNIEELEDEEKANFELMQKIYREKTSIPETLAKQQAELSNTAYVDWTKARSSSDFSQFSSTLKKCFQLSKHLTSLKLGSNPKQVSLYDKMLDEYERGLHSSRITEMFDNVENALIPLISKVLSSPKPSTSCLSPPSGSSFSIKSQQKLNNAITKKLNFKGRSDISVHPFSTSFSPSDVRITTRFSSQEWYQGLAGSIHEVGHGFYESNLLKSPVCPINQPLSMGTHESQSLFWERHVGLSKSFFNYFGDLIREELQFSYSNTELYKASNKVEPSLIRVEADELTYPLHVILRTKIERDVTNGDLEVDQIPRVWNEEMQSLLNIEVPNDGEGCLQDVHWSSLAFGYFPTYLIGAIAAAQLEYYIRKDLDFNGCIEKGEFGRIEEWLKKKVHVKGSRNKSIDDLFESEFGERLNEKYFIEYLTNKYAKLYNL</sequence>
<dbReference type="SUPFAM" id="SSF55486">
    <property type="entry name" value="Metalloproteases ('zincins'), catalytic domain"/>
    <property type="match status" value="1"/>
</dbReference>
<dbReference type="GO" id="GO:0006508">
    <property type="term" value="P:proteolysis"/>
    <property type="evidence" value="ECO:0007669"/>
    <property type="project" value="InterPro"/>
</dbReference>
<dbReference type="CDD" id="cd06460">
    <property type="entry name" value="M32_Taq"/>
    <property type="match status" value="1"/>
</dbReference>
<evidence type="ECO:0000256" key="1">
    <source>
        <dbReference type="PIRSR" id="PIRSR006615-2"/>
    </source>
</evidence>
<dbReference type="PANTHER" id="PTHR34217:SF1">
    <property type="entry name" value="CARBOXYPEPTIDASE 1"/>
    <property type="match status" value="1"/>
</dbReference>
<dbReference type="Pfam" id="PF02074">
    <property type="entry name" value="Peptidase_M32"/>
    <property type="match status" value="1"/>
</dbReference>
<dbReference type="Proteomes" id="UP001165122">
    <property type="component" value="Unassembled WGS sequence"/>
</dbReference>
<dbReference type="OrthoDB" id="10249837at2759"/>
<dbReference type="GO" id="GO:0004181">
    <property type="term" value="F:metallocarboxypeptidase activity"/>
    <property type="evidence" value="ECO:0007669"/>
    <property type="project" value="InterPro"/>
</dbReference>
<dbReference type="InterPro" id="IPR001333">
    <property type="entry name" value="Peptidase_M32_Taq"/>
</dbReference>
<evidence type="ECO:0000313" key="3">
    <source>
        <dbReference type="Proteomes" id="UP001165122"/>
    </source>
</evidence>
<dbReference type="PROSITE" id="PS52034">
    <property type="entry name" value="PEPTIDASE_M32"/>
    <property type="match status" value="1"/>
</dbReference>
<dbReference type="Gene3D" id="1.10.1370.30">
    <property type="match status" value="1"/>
</dbReference>
<organism evidence="2 3">
    <name type="scientific">Triparma laevis f. longispina</name>
    <dbReference type="NCBI Taxonomy" id="1714387"/>
    <lineage>
        <taxon>Eukaryota</taxon>
        <taxon>Sar</taxon>
        <taxon>Stramenopiles</taxon>
        <taxon>Ochrophyta</taxon>
        <taxon>Bolidophyceae</taxon>
        <taxon>Parmales</taxon>
        <taxon>Triparmaceae</taxon>
        <taxon>Triparma</taxon>
    </lineage>
</organism>
<feature type="active site" description="Proton donor/acceptor" evidence="1">
    <location>
        <position position="296"/>
    </location>
</feature>
<dbReference type="PIRSF" id="PIRSF006615">
    <property type="entry name" value="Zn_crbxpep_Taq"/>
    <property type="match status" value="1"/>
</dbReference>
<dbReference type="PRINTS" id="PR00998">
    <property type="entry name" value="CRBOXYPTASET"/>
</dbReference>
<name>A0A9W6ZZC9_9STRA</name>